<evidence type="ECO:0000256" key="2">
    <source>
        <dbReference type="ARBA" id="ARBA00023125"/>
    </source>
</evidence>
<keyword evidence="1" id="KW-0805">Transcription regulation</keyword>
<dbReference type="PRINTS" id="PR00455">
    <property type="entry name" value="HTHTETR"/>
</dbReference>
<dbReference type="Pfam" id="PF00440">
    <property type="entry name" value="TetR_N"/>
    <property type="match status" value="1"/>
</dbReference>
<keyword evidence="2 4" id="KW-0238">DNA-binding</keyword>
<dbReference type="GO" id="GO:0003677">
    <property type="term" value="F:DNA binding"/>
    <property type="evidence" value="ECO:0007669"/>
    <property type="project" value="UniProtKB-UniRule"/>
</dbReference>
<dbReference type="PANTHER" id="PTHR47506">
    <property type="entry name" value="TRANSCRIPTIONAL REGULATORY PROTEIN"/>
    <property type="match status" value="1"/>
</dbReference>
<dbReference type="Proteomes" id="UP000518300">
    <property type="component" value="Unassembled WGS sequence"/>
</dbReference>
<evidence type="ECO:0000313" key="7">
    <source>
        <dbReference type="Proteomes" id="UP000518300"/>
    </source>
</evidence>
<keyword evidence="3" id="KW-0804">Transcription</keyword>
<dbReference type="PROSITE" id="PS50977">
    <property type="entry name" value="HTH_TETR_2"/>
    <property type="match status" value="1"/>
</dbReference>
<evidence type="ECO:0000313" key="6">
    <source>
        <dbReference type="EMBL" id="NMO18702.1"/>
    </source>
</evidence>
<dbReference type="InterPro" id="IPR009057">
    <property type="entry name" value="Homeodomain-like_sf"/>
</dbReference>
<reference evidence="6 7" key="1">
    <citation type="submission" date="2020-04" db="EMBL/GenBank/DDBJ databases">
        <title>Draft genome of Pyxidicoccus fallax type strain.</title>
        <authorList>
            <person name="Whitworth D.E."/>
        </authorList>
    </citation>
    <scope>NUCLEOTIDE SEQUENCE [LARGE SCALE GENOMIC DNA]</scope>
    <source>
        <strain evidence="6 7">DSM 14698</strain>
    </source>
</reference>
<dbReference type="EMBL" id="JABBJJ010000150">
    <property type="protein sequence ID" value="NMO18702.1"/>
    <property type="molecule type" value="Genomic_DNA"/>
</dbReference>
<dbReference type="Gene3D" id="1.10.357.10">
    <property type="entry name" value="Tetracycline Repressor, domain 2"/>
    <property type="match status" value="1"/>
</dbReference>
<evidence type="ECO:0000259" key="5">
    <source>
        <dbReference type="PROSITE" id="PS50977"/>
    </source>
</evidence>
<dbReference type="AlphaFoldDB" id="A0A848LLZ6"/>
<feature type="domain" description="HTH tetR-type" evidence="5">
    <location>
        <begin position="6"/>
        <end position="66"/>
    </location>
</feature>
<accession>A0A848LLZ6</accession>
<evidence type="ECO:0000256" key="3">
    <source>
        <dbReference type="ARBA" id="ARBA00023163"/>
    </source>
</evidence>
<dbReference type="PANTHER" id="PTHR47506:SF1">
    <property type="entry name" value="HTH-TYPE TRANSCRIPTIONAL REGULATOR YJDC"/>
    <property type="match status" value="1"/>
</dbReference>
<organism evidence="6 7">
    <name type="scientific">Pyxidicoccus fallax</name>
    <dbReference type="NCBI Taxonomy" id="394095"/>
    <lineage>
        <taxon>Bacteria</taxon>
        <taxon>Pseudomonadati</taxon>
        <taxon>Myxococcota</taxon>
        <taxon>Myxococcia</taxon>
        <taxon>Myxococcales</taxon>
        <taxon>Cystobacterineae</taxon>
        <taxon>Myxococcaceae</taxon>
        <taxon>Pyxidicoccus</taxon>
    </lineage>
</organism>
<evidence type="ECO:0000256" key="4">
    <source>
        <dbReference type="PROSITE-ProRule" id="PRU00335"/>
    </source>
</evidence>
<name>A0A848LLZ6_9BACT</name>
<feature type="DNA-binding region" description="H-T-H motif" evidence="4">
    <location>
        <begin position="29"/>
        <end position="48"/>
    </location>
</feature>
<protein>
    <submittedName>
        <fullName evidence="6">TetR/AcrR family transcriptional regulator</fullName>
    </submittedName>
</protein>
<keyword evidence="7" id="KW-1185">Reference proteome</keyword>
<dbReference type="SUPFAM" id="SSF46689">
    <property type="entry name" value="Homeodomain-like"/>
    <property type="match status" value="1"/>
</dbReference>
<sequence>MGRYQSVDRDRVLDAAETIVRTRGIAALTIDAVAKAAGISKGGVQSSFGTKDQLIAAMYERWGTEFNTEVARLAGEAPSPMARLRAHIEVTSRTDKAEGDRAAGLMASLLNAPEHLTHSREWYASRLEGIDVSTPEGRRARLAFLATEGVFMLRCFGFMKMSEREWREIFADIRGLLEVS</sequence>
<comment type="caution">
    <text evidence="6">The sequence shown here is derived from an EMBL/GenBank/DDBJ whole genome shotgun (WGS) entry which is preliminary data.</text>
</comment>
<evidence type="ECO:0000256" key="1">
    <source>
        <dbReference type="ARBA" id="ARBA00023015"/>
    </source>
</evidence>
<dbReference type="Pfam" id="PF17937">
    <property type="entry name" value="TetR_C_28"/>
    <property type="match status" value="1"/>
</dbReference>
<gene>
    <name evidence="6" type="ORF">HG543_28125</name>
</gene>
<dbReference type="InterPro" id="IPR041479">
    <property type="entry name" value="TetR_CgmR_C"/>
</dbReference>
<proteinExistence type="predicted"/>
<dbReference type="InterPro" id="IPR001647">
    <property type="entry name" value="HTH_TetR"/>
</dbReference>
<dbReference type="RefSeq" id="WP_169347967.1">
    <property type="nucleotide sequence ID" value="NZ_JABBJJ010000150.1"/>
</dbReference>